<dbReference type="PANTHER" id="PTHR30522:SF0">
    <property type="entry name" value="NUCLEOSIDE TRIPHOSPHATE PYROPHOSPHOHYDROLASE"/>
    <property type="match status" value="1"/>
</dbReference>
<dbReference type="SUPFAM" id="SSF101386">
    <property type="entry name" value="all-alpha NTP pyrophosphatases"/>
    <property type="match status" value="1"/>
</dbReference>
<dbReference type="Pfam" id="PF03819">
    <property type="entry name" value="MazG"/>
    <property type="match status" value="1"/>
</dbReference>
<dbReference type="GO" id="GO:0046061">
    <property type="term" value="P:dATP catabolic process"/>
    <property type="evidence" value="ECO:0007669"/>
    <property type="project" value="TreeGrafter"/>
</dbReference>
<reference evidence="3" key="1">
    <citation type="submission" date="2021-01" db="EMBL/GenBank/DDBJ databases">
        <authorList>
            <person name="Corre E."/>
            <person name="Pelletier E."/>
            <person name="Niang G."/>
            <person name="Scheremetjew M."/>
            <person name="Finn R."/>
            <person name="Kale V."/>
            <person name="Holt S."/>
            <person name="Cochrane G."/>
            <person name="Meng A."/>
            <person name="Brown T."/>
            <person name="Cohen L."/>
        </authorList>
    </citation>
    <scope>NUCLEOTIDE SEQUENCE</scope>
    <source>
        <strain evidence="3">CCCM811</strain>
    </source>
</reference>
<dbReference type="GO" id="GO:0046081">
    <property type="term" value="P:dUTP catabolic process"/>
    <property type="evidence" value="ECO:0007669"/>
    <property type="project" value="TreeGrafter"/>
</dbReference>
<evidence type="ECO:0000259" key="2">
    <source>
        <dbReference type="Pfam" id="PF03819"/>
    </source>
</evidence>
<dbReference type="GO" id="GO:0046052">
    <property type="term" value="P:UTP catabolic process"/>
    <property type="evidence" value="ECO:0007669"/>
    <property type="project" value="TreeGrafter"/>
</dbReference>
<accession>A0A7S4DZY9</accession>
<feature type="region of interest" description="Disordered" evidence="1">
    <location>
        <begin position="35"/>
        <end position="57"/>
    </location>
</feature>
<dbReference type="PANTHER" id="PTHR30522">
    <property type="entry name" value="NUCLEOSIDE TRIPHOSPHATE PYROPHOSPHOHYDROLASE"/>
    <property type="match status" value="1"/>
</dbReference>
<dbReference type="Gene3D" id="1.10.287.1080">
    <property type="entry name" value="MazG-like"/>
    <property type="match status" value="1"/>
</dbReference>
<sequence>MADRRRPLHPGALVLLACTLFTFSLFVNGNTSHLGPRTKGSLTTSRTRVSPGGWPSGRSAFRPGRRTLYGRERLGSVAAPRSSPESDYCVAENPILELQAAVTRVINECPWALEQTPESIVEYLEGEVDEVRKELGLSPRDEDQEDEPVAASQTELDEMLEDELGDLLMNVLFLTSVAKSQSKRSVSIQGAAKRAVAKLHRRCPYIFGTEKVESIEEARAVWQRVKLEEKEAKPRKR</sequence>
<organism evidence="3">
    <name type="scientific">Lotharella globosa</name>
    <dbReference type="NCBI Taxonomy" id="91324"/>
    <lineage>
        <taxon>Eukaryota</taxon>
        <taxon>Sar</taxon>
        <taxon>Rhizaria</taxon>
        <taxon>Cercozoa</taxon>
        <taxon>Chlorarachniophyceae</taxon>
        <taxon>Lotharella</taxon>
    </lineage>
</organism>
<proteinExistence type="predicted"/>
<dbReference type="PROSITE" id="PS51257">
    <property type="entry name" value="PROKAR_LIPOPROTEIN"/>
    <property type="match status" value="1"/>
</dbReference>
<evidence type="ECO:0000313" key="3">
    <source>
        <dbReference type="EMBL" id="CAE0681123.1"/>
    </source>
</evidence>
<name>A0A7S4DZY9_9EUKA</name>
<dbReference type="GO" id="GO:0046076">
    <property type="term" value="P:dTTP catabolic process"/>
    <property type="evidence" value="ECO:0007669"/>
    <property type="project" value="TreeGrafter"/>
</dbReference>
<evidence type="ECO:0000256" key="1">
    <source>
        <dbReference type="SAM" id="MobiDB-lite"/>
    </source>
</evidence>
<dbReference type="EMBL" id="HBIV01047283">
    <property type="protein sequence ID" value="CAE0681123.1"/>
    <property type="molecule type" value="Transcribed_RNA"/>
</dbReference>
<gene>
    <name evidence="3" type="ORF">LGLO00237_LOCUS32910</name>
</gene>
<protein>
    <recommendedName>
        <fullName evidence="2">NTP pyrophosphohydrolase MazG-like domain-containing protein</fullName>
    </recommendedName>
</protein>
<dbReference type="GO" id="GO:0047429">
    <property type="term" value="F:nucleoside triphosphate diphosphatase activity"/>
    <property type="evidence" value="ECO:0007669"/>
    <property type="project" value="TreeGrafter"/>
</dbReference>
<dbReference type="AlphaFoldDB" id="A0A7S4DZY9"/>
<dbReference type="InterPro" id="IPR011551">
    <property type="entry name" value="NTP_PyrPHydrolase_MazG"/>
</dbReference>
<dbReference type="GO" id="GO:0006203">
    <property type="term" value="P:dGTP catabolic process"/>
    <property type="evidence" value="ECO:0007669"/>
    <property type="project" value="TreeGrafter"/>
</dbReference>
<feature type="domain" description="NTP pyrophosphohydrolase MazG-like" evidence="2">
    <location>
        <begin position="115"/>
        <end position="207"/>
    </location>
</feature>
<dbReference type="GO" id="GO:0046047">
    <property type="term" value="P:TTP catabolic process"/>
    <property type="evidence" value="ECO:0007669"/>
    <property type="project" value="TreeGrafter"/>
</dbReference>
<dbReference type="InterPro" id="IPR004518">
    <property type="entry name" value="MazG-like_dom"/>
</dbReference>